<keyword evidence="1" id="KW-0472">Membrane</keyword>
<feature type="transmembrane region" description="Helical" evidence="1">
    <location>
        <begin position="9"/>
        <end position="29"/>
    </location>
</feature>
<name>A0A4U9UBP5_9SPHI</name>
<reference evidence="2 3" key="1">
    <citation type="submission" date="2019-05" db="EMBL/GenBank/DDBJ databases">
        <authorList>
            <consortium name="Pathogen Informatics"/>
        </authorList>
    </citation>
    <scope>NUCLEOTIDE SEQUENCE [LARGE SCALE GENOMIC DNA]</scope>
    <source>
        <strain evidence="2 3">NCTC11429</strain>
    </source>
</reference>
<dbReference type="NCBIfam" id="NF038065">
    <property type="entry name" value="Pr6Pr"/>
    <property type="match status" value="1"/>
</dbReference>
<dbReference type="AlphaFoldDB" id="A0A4U9UBP5"/>
<feature type="transmembrane region" description="Helical" evidence="1">
    <location>
        <begin position="116"/>
        <end position="133"/>
    </location>
</feature>
<accession>A0A4U9UBP5</accession>
<dbReference type="GeneID" id="78461113"/>
<feature type="transmembrane region" description="Helical" evidence="1">
    <location>
        <begin position="145"/>
        <end position="163"/>
    </location>
</feature>
<protein>
    <recommendedName>
        <fullName evidence="4">FAR-17a/AIG1-like protein</fullName>
    </recommendedName>
</protein>
<evidence type="ECO:0000256" key="1">
    <source>
        <dbReference type="SAM" id="Phobius"/>
    </source>
</evidence>
<evidence type="ECO:0008006" key="4">
    <source>
        <dbReference type="Google" id="ProtNLM"/>
    </source>
</evidence>
<dbReference type="KEGG" id="stha:NCTC11429_00293"/>
<feature type="transmembrane region" description="Helical" evidence="1">
    <location>
        <begin position="183"/>
        <end position="203"/>
    </location>
</feature>
<evidence type="ECO:0000313" key="3">
    <source>
        <dbReference type="Proteomes" id="UP000308196"/>
    </source>
</evidence>
<gene>
    <name evidence="2" type="ORF">NCTC11429_00293</name>
</gene>
<keyword evidence="1" id="KW-0812">Transmembrane</keyword>
<proteinExistence type="predicted"/>
<organism evidence="2 3">
    <name type="scientific">Sphingobacterium thalpophilum</name>
    <dbReference type="NCBI Taxonomy" id="259"/>
    <lineage>
        <taxon>Bacteria</taxon>
        <taxon>Pseudomonadati</taxon>
        <taxon>Bacteroidota</taxon>
        <taxon>Sphingobacteriia</taxon>
        <taxon>Sphingobacteriales</taxon>
        <taxon>Sphingobacteriaceae</taxon>
        <taxon>Sphingobacterium</taxon>
    </lineage>
</organism>
<keyword evidence="1" id="KW-1133">Transmembrane helix</keyword>
<dbReference type="InterPro" id="IPR049713">
    <property type="entry name" value="Pr6Pr-like"/>
</dbReference>
<dbReference type="Proteomes" id="UP000308196">
    <property type="component" value="Chromosome"/>
</dbReference>
<dbReference type="EMBL" id="LR590484">
    <property type="protein sequence ID" value="VTR28862.1"/>
    <property type="molecule type" value="Genomic_DNA"/>
</dbReference>
<feature type="transmembrane region" description="Helical" evidence="1">
    <location>
        <begin position="78"/>
        <end position="96"/>
    </location>
</feature>
<feature type="transmembrane region" description="Helical" evidence="1">
    <location>
        <begin position="41"/>
        <end position="66"/>
    </location>
</feature>
<evidence type="ECO:0000313" key="2">
    <source>
        <dbReference type="EMBL" id="VTR28862.1"/>
    </source>
</evidence>
<dbReference type="RefSeq" id="WP_051606900.1">
    <property type="nucleotide sequence ID" value="NZ_LR590484.1"/>
</dbReference>
<dbReference type="STRING" id="1123265.GCA_000686625_03316"/>
<sequence>MLYRNRSKLIFAATIGALAWFALIMQFVMGLRGANVSGAAYVVRFFSYFTVLSNALVALHCSYVVFSPKHRQERFLDSPAVVTAITLYIVIVGLIYNAVLRFLVQPQGLLKLVDELLHVVIPCLFFFYWWSFAEKRSLNWKLVCYWLLFPLVYLLYTLSHGVLSDFYPYPFVDVTELGIQHVLLNSLVITFVFLAVGLLLISLTRWKGRYRNKDEK</sequence>